<comment type="similarity">
    <text evidence="2">Belongs to the COG8 family.</text>
</comment>
<reference evidence="10" key="1">
    <citation type="journal article" date="2012" name="Proc. Natl. Acad. Sci. U.S.A.">
        <title>Antigenic diversity is generated by distinct evolutionary mechanisms in African trypanosome species.</title>
        <authorList>
            <person name="Jackson A.P."/>
            <person name="Berry A."/>
            <person name="Aslett M."/>
            <person name="Allison H.C."/>
            <person name="Burton P."/>
            <person name="Vavrova-Anderson J."/>
            <person name="Brown R."/>
            <person name="Browne H."/>
            <person name="Corton N."/>
            <person name="Hauser H."/>
            <person name="Gamble J."/>
            <person name="Gilderthorp R."/>
            <person name="Marcello L."/>
            <person name="McQuillan J."/>
            <person name="Otto T.D."/>
            <person name="Quail M.A."/>
            <person name="Sanders M.J."/>
            <person name="van Tonder A."/>
            <person name="Ginger M.L."/>
            <person name="Field M.C."/>
            <person name="Barry J.D."/>
            <person name="Hertz-Fowler C."/>
            <person name="Berriman M."/>
        </authorList>
    </citation>
    <scope>NUCLEOTIDE SEQUENCE</scope>
    <source>
        <strain evidence="10">IL3000</strain>
    </source>
</reference>
<organism evidence="10">
    <name type="scientific">Trypanosoma congolense (strain IL3000)</name>
    <dbReference type="NCBI Taxonomy" id="1068625"/>
    <lineage>
        <taxon>Eukaryota</taxon>
        <taxon>Discoba</taxon>
        <taxon>Euglenozoa</taxon>
        <taxon>Kinetoplastea</taxon>
        <taxon>Metakinetoplastina</taxon>
        <taxon>Trypanosomatida</taxon>
        <taxon>Trypanosomatidae</taxon>
        <taxon>Trypanosoma</taxon>
        <taxon>Nannomonas</taxon>
    </lineage>
</organism>
<dbReference type="GO" id="GO:0000139">
    <property type="term" value="C:Golgi membrane"/>
    <property type="evidence" value="ECO:0007669"/>
    <property type="project" value="UniProtKB-SubCell"/>
</dbReference>
<evidence type="ECO:0000256" key="7">
    <source>
        <dbReference type="ARBA" id="ARBA00023136"/>
    </source>
</evidence>
<sequence>MDTGTNEELRVRTNIIEAMVQNFPLLLHTREVNVKVATSSDNALSCVTRLNDSLAKLQTLSQTMGRVGQLWRREKQIALRAVEQHQKLLAFLEVPSVLKDCIRNEMYHEALVVLNRIMTSAQSVESLELFCRVRGETLNVLQHSLEELVLPRLAQQLTVASAVKLTAFLRRLGVEEQRIRWLFLLKRAEYVDGYMHEAVGTGTPYLRIFRYLTGFKVHVSEVVLQYTACFSADAGDSSSIELVGWCHERSFAFLERLRACLERISNGSELASVIEQCSNCASAAALVHMDVSGIINQALSSRVKSLFAEQISLATQSYSASMATFSWRPPSDAQQQPLPRDTKTAAPRDATPPPVSLLQWLPLAYALNGILTAFNTIRKCVIPGIELFCVAKVAGLLRIIAKDLTRDRGILMAVEGGEKHSYLLFVNVFMHDFYFHVLSCVQELLGDDARRLLDRDMYRTMHDLRNLLPQDGTPAEEGGTMRASQNNGSQSSTEVSTSAAANDADVV</sequence>
<evidence type="ECO:0000256" key="3">
    <source>
        <dbReference type="ARBA" id="ARBA00020983"/>
    </source>
</evidence>
<feature type="region of interest" description="Disordered" evidence="9">
    <location>
        <begin position="467"/>
        <end position="507"/>
    </location>
</feature>
<evidence type="ECO:0000256" key="4">
    <source>
        <dbReference type="ARBA" id="ARBA00022448"/>
    </source>
</evidence>
<dbReference type="Pfam" id="PF04124">
    <property type="entry name" value="Dor1"/>
    <property type="match status" value="1"/>
</dbReference>
<dbReference type="InterPro" id="IPR007255">
    <property type="entry name" value="COG8"/>
</dbReference>
<evidence type="ECO:0000256" key="5">
    <source>
        <dbReference type="ARBA" id="ARBA00022927"/>
    </source>
</evidence>
<dbReference type="AlphaFoldDB" id="G0V221"/>
<accession>G0V221</accession>
<dbReference type="PANTHER" id="PTHR21311:SF0">
    <property type="entry name" value="CONSERVED OLIGOMERIC GOLGI COMPLEX SUBUNIT 8"/>
    <property type="match status" value="1"/>
</dbReference>
<keyword evidence="6" id="KW-0333">Golgi apparatus</keyword>
<dbReference type="GO" id="GO:0015031">
    <property type="term" value="P:protein transport"/>
    <property type="evidence" value="ECO:0007669"/>
    <property type="project" value="UniProtKB-KW"/>
</dbReference>
<evidence type="ECO:0000256" key="6">
    <source>
        <dbReference type="ARBA" id="ARBA00023034"/>
    </source>
</evidence>
<keyword evidence="5" id="KW-0653">Protein transport</keyword>
<dbReference type="GO" id="GO:0006891">
    <property type="term" value="P:intra-Golgi vesicle-mediated transport"/>
    <property type="evidence" value="ECO:0007669"/>
    <property type="project" value="TreeGrafter"/>
</dbReference>
<keyword evidence="4" id="KW-0813">Transport</keyword>
<dbReference type="PANTHER" id="PTHR21311">
    <property type="entry name" value="CONSERVED OLIGOMERIC GOLGI COMPLEX COMPONENT 8"/>
    <property type="match status" value="1"/>
</dbReference>
<evidence type="ECO:0000256" key="8">
    <source>
        <dbReference type="ARBA" id="ARBA00031347"/>
    </source>
</evidence>
<gene>
    <name evidence="10" type="ORF">TCIL3000_11_11850</name>
</gene>
<name>G0V221_TRYCI</name>
<dbReference type="EMBL" id="HE575324">
    <property type="protein sequence ID" value="CCC95693.1"/>
    <property type="molecule type" value="Genomic_DNA"/>
</dbReference>
<comment type="subcellular location">
    <subcellularLocation>
        <location evidence="1">Golgi apparatus membrane</location>
        <topology evidence="1">Peripheral membrane protein</topology>
    </subcellularLocation>
</comment>
<evidence type="ECO:0000256" key="2">
    <source>
        <dbReference type="ARBA" id="ARBA00006419"/>
    </source>
</evidence>
<proteinExistence type="inferred from homology"/>
<dbReference type="SUPFAM" id="SSF74788">
    <property type="entry name" value="Cullin repeat-like"/>
    <property type="match status" value="1"/>
</dbReference>
<dbReference type="VEuPathDB" id="TriTrypDB:TcIL3000.11.11850"/>
<evidence type="ECO:0000313" key="10">
    <source>
        <dbReference type="EMBL" id="CCC95693.1"/>
    </source>
</evidence>
<evidence type="ECO:0000256" key="9">
    <source>
        <dbReference type="SAM" id="MobiDB-lite"/>
    </source>
</evidence>
<feature type="compositionally biased region" description="Polar residues" evidence="9">
    <location>
        <begin position="482"/>
        <end position="500"/>
    </location>
</feature>
<feature type="region of interest" description="Disordered" evidence="9">
    <location>
        <begin position="326"/>
        <end position="351"/>
    </location>
</feature>
<keyword evidence="7" id="KW-0472">Membrane</keyword>
<dbReference type="InterPro" id="IPR016159">
    <property type="entry name" value="Cullin_repeat-like_dom_sf"/>
</dbReference>
<protein>
    <recommendedName>
        <fullName evidence="3">Conserved oligomeric Golgi complex subunit 8</fullName>
    </recommendedName>
    <alternativeName>
        <fullName evidence="8">Component of oligomeric Golgi complex 8</fullName>
    </alternativeName>
</protein>
<evidence type="ECO:0000256" key="1">
    <source>
        <dbReference type="ARBA" id="ARBA00004395"/>
    </source>
</evidence>
<dbReference type="GO" id="GO:0017119">
    <property type="term" value="C:Golgi transport complex"/>
    <property type="evidence" value="ECO:0007669"/>
    <property type="project" value="InterPro"/>
</dbReference>